<dbReference type="InterPro" id="IPR000719">
    <property type="entry name" value="Prot_kinase_dom"/>
</dbReference>
<dbReference type="SUPFAM" id="SSF56112">
    <property type="entry name" value="Protein kinase-like (PK-like)"/>
    <property type="match status" value="1"/>
</dbReference>
<dbReference type="GO" id="GO:0004672">
    <property type="term" value="F:protein kinase activity"/>
    <property type="evidence" value="ECO:0007669"/>
    <property type="project" value="InterPro"/>
</dbReference>
<dbReference type="EMBL" id="BDIP01005231">
    <property type="protein sequence ID" value="GIQ89610.1"/>
    <property type="molecule type" value="Genomic_DNA"/>
</dbReference>
<dbReference type="GO" id="GO:0005524">
    <property type="term" value="F:ATP binding"/>
    <property type="evidence" value="ECO:0007669"/>
    <property type="project" value="UniProtKB-KW"/>
</dbReference>
<organism evidence="4 5">
    <name type="scientific">Kipferlia bialata</name>
    <dbReference type="NCBI Taxonomy" id="797122"/>
    <lineage>
        <taxon>Eukaryota</taxon>
        <taxon>Metamonada</taxon>
        <taxon>Carpediemonas-like organisms</taxon>
        <taxon>Kipferlia</taxon>
    </lineage>
</organism>
<dbReference type="InterPro" id="IPR008271">
    <property type="entry name" value="Ser/Thr_kinase_AS"/>
</dbReference>
<keyword evidence="1" id="KW-0547">Nucleotide-binding</keyword>
<feature type="domain" description="Protein kinase" evidence="3">
    <location>
        <begin position="1"/>
        <end position="109"/>
    </location>
</feature>
<dbReference type="PROSITE" id="PS00108">
    <property type="entry name" value="PROTEIN_KINASE_ST"/>
    <property type="match status" value="1"/>
</dbReference>
<dbReference type="InterPro" id="IPR050117">
    <property type="entry name" value="MAPK"/>
</dbReference>
<dbReference type="OrthoDB" id="192887at2759"/>
<dbReference type="AlphaFoldDB" id="A0A9K3GP77"/>
<comment type="caution">
    <text evidence="4">The sequence shown here is derived from an EMBL/GenBank/DDBJ whole genome shotgun (WGS) entry which is preliminary data.</text>
</comment>
<dbReference type="PANTHER" id="PTHR24055">
    <property type="entry name" value="MITOGEN-ACTIVATED PROTEIN KINASE"/>
    <property type="match status" value="1"/>
</dbReference>
<evidence type="ECO:0000256" key="1">
    <source>
        <dbReference type="ARBA" id="ARBA00022741"/>
    </source>
</evidence>
<evidence type="ECO:0000313" key="4">
    <source>
        <dbReference type="EMBL" id="GIQ89610.1"/>
    </source>
</evidence>
<dbReference type="PROSITE" id="PS50011">
    <property type="entry name" value="PROTEIN_KINASE_DOM"/>
    <property type="match status" value="1"/>
</dbReference>
<evidence type="ECO:0000256" key="2">
    <source>
        <dbReference type="ARBA" id="ARBA00022840"/>
    </source>
</evidence>
<dbReference type="Gene3D" id="1.10.510.10">
    <property type="entry name" value="Transferase(Phosphotransferase) domain 1"/>
    <property type="match status" value="1"/>
</dbReference>
<keyword evidence="5" id="KW-1185">Reference proteome</keyword>
<accession>A0A9K3GP77</accession>
<protein>
    <recommendedName>
        <fullName evidence="3">Protein kinase domain-containing protein</fullName>
    </recommendedName>
</protein>
<keyword evidence="2" id="KW-0067">ATP-binding</keyword>
<evidence type="ECO:0000259" key="3">
    <source>
        <dbReference type="PROSITE" id="PS50011"/>
    </source>
</evidence>
<reference evidence="4 5" key="1">
    <citation type="journal article" date="2018" name="PLoS ONE">
        <title>The draft genome of Kipferlia bialata reveals reductive genome evolution in fornicate parasites.</title>
        <authorList>
            <person name="Tanifuji G."/>
            <person name="Takabayashi S."/>
            <person name="Kume K."/>
            <person name="Takagi M."/>
            <person name="Nakayama T."/>
            <person name="Kamikawa R."/>
            <person name="Inagaki Y."/>
            <person name="Hashimoto T."/>
        </authorList>
    </citation>
    <scope>NUCLEOTIDE SEQUENCE [LARGE SCALE GENOMIC DNA]</scope>
    <source>
        <strain evidence="4">NY0173</strain>
    </source>
</reference>
<proteinExistence type="predicted"/>
<sequence length="109" mass="12699">MDNFAHILDEEKLVFEFLDTDLHQVIRSNILEEIHKRYIIYQLVKAMLYMHSGELLHRDLKPSNLLLNSECLVKVADFGLARSIASLKENTDTQAVLTDYIATRYIVYV</sequence>
<evidence type="ECO:0000313" key="5">
    <source>
        <dbReference type="Proteomes" id="UP000265618"/>
    </source>
</evidence>
<name>A0A9K3GP77_9EUKA</name>
<gene>
    <name evidence="4" type="ORF">KIPB_012121</name>
</gene>
<dbReference type="Pfam" id="PF00069">
    <property type="entry name" value="Pkinase"/>
    <property type="match status" value="1"/>
</dbReference>
<dbReference type="InterPro" id="IPR011009">
    <property type="entry name" value="Kinase-like_dom_sf"/>
</dbReference>
<dbReference type="Proteomes" id="UP000265618">
    <property type="component" value="Unassembled WGS sequence"/>
</dbReference>